<keyword evidence="3" id="KW-1185">Reference proteome</keyword>
<protein>
    <submittedName>
        <fullName evidence="2">Uncharacterized protein</fullName>
    </submittedName>
</protein>
<evidence type="ECO:0000313" key="3">
    <source>
        <dbReference type="Proteomes" id="UP000007148"/>
    </source>
</evidence>
<gene>
    <name evidence="2" type="ORF">PIIN_10619</name>
</gene>
<feature type="compositionally biased region" description="Polar residues" evidence="1">
    <location>
        <begin position="241"/>
        <end position="264"/>
    </location>
</feature>
<reference evidence="2 3" key="1">
    <citation type="journal article" date="2011" name="PLoS Pathog.">
        <title>Endophytic Life Strategies Decoded by Genome and Transcriptome Analyses of the Mutualistic Root Symbiont Piriformospora indica.</title>
        <authorList>
            <person name="Zuccaro A."/>
            <person name="Lahrmann U."/>
            <person name="Guldener U."/>
            <person name="Langen G."/>
            <person name="Pfiffi S."/>
            <person name="Biedenkopf D."/>
            <person name="Wong P."/>
            <person name="Samans B."/>
            <person name="Grimm C."/>
            <person name="Basiewicz M."/>
            <person name="Murat C."/>
            <person name="Martin F."/>
            <person name="Kogel K.H."/>
        </authorList>
    </citation>
    <scope>NUCLEOTIDE SEQUENCE [LARGE SCALE GENOMIC DNA]</scope>
    <source>
        <strain evidence="2 3">DSM 11827</strain>
    </source>
</reference>
<evidence type="ECO:0000313" key="2">
    <source>
        <dbReference type="EMBL" id="CCA76628.1"/>
    </source>
</evidence>
<dbReference type="InParanoid" id="G4TZ85"/>
<dbReference type="eggNOG" id="ENOG502SRYT">
    <property type="taxonomic scope" value="Eukaryota"/>
</dbReference>
<dbReference type="Proteomes" id="UP000007148">
    <property type="component" value="Unassembled WGS sequence"/>
</dbReference>
<dbReference type="EMBL" id="CAFZ01000879">
    <property type="protein sequence ID" value="CCA76628.1"/>
    <property type="molecule type" value="Genomic_DNA"/>
</dbReference>
<feature type="region of interest" description="Disordered" evidence="1">
    <location>
        <begin position="241"/>
        <end position="274"/>
    </location>
</feature>
<accession>G4TZ85</accession>
<evidence type="ECO:0000256" key="1">
    <source>
        <dbReference type="SAM" id="MobiDB-lite"/>
    </source>
</evidence>
<dbReference type="AlphaFoldDB" id="G4TZ85"/>
<proteinExistence type="predicted"/>
<feature type="region of interest" description="Disordered" evidence="1">
    <location>
        <begin position="156"/>
        <end position="208"/>
    </location>
</feature>
<comment type="caution">
    <text evidence="2">The sequence shown here is derived from an EMBL/GenBank/DDBJ whole genome shotgun (WGS) entry which is preliminary data.</text>
</comment>
<organism evidence="2 3">
    <name type="scientific">Serendipita indica (strain DSM 11827)</name>
    <name type="common">Root endophyte fungus</name>
    <name type="synonym">Piriformospora indica</name>
    <dbReference type="NCBI Taxonomy" id="1109443"/>
    <lineage>
        <taxon>Eukaryota</taxon>
        <taxon>Fungi</taxon>
        <taxon>Dikarya</taxon>
        <taxon>Basidiomycota</taxon>
        <taxon>Agaricomycotina</taxon>
        <taxon>Agaricomycetes</taxon>
        <taxon>Sebacinales</taxon>
        <taxon>Serendipitaceae</taxon>
        <taxon>Serendipita</taxon>
    </lineage>
</organism>
<dbReference type="HOGENOM" id="CLU_046167_0_0_1"/>
<name>G4TZ85_SERID</name>
<sequence length="274" mass="30634">MYTRDDINAYKDTLNVALEKLTDGASKKRIVGLRIIRTGTLLELDSAKSAKWLKENNRCAEMVKEAYTSREEETKVIPCVHELMVRFVPVDFDPHEEESLHSVELENGLPPHSIISASWIKDPSRRYEGQGYANVKINCASPKVANRMILGPTRIGNHSVKVQKEHRRRGSPADSARKSTALGTVRTKCRPNAPHAGPANTPPGTKETRSKFFFTKDRWTYNKSINAPWNSGYLCPEIETETSQEQAGKQLTTAAANASQGVTNKSRKINQTKN</sequence>
<dbReference type="OrthoDB" id="2800503at2759"/>
<feature type="compositionally biased region" description="Basic residues" evidence="1">
    <location>
        <begin position="265"/>
        <end position="274"/>
    </location>
</feature>